<evidence type="ECO:0000313" key="3">
    <source>
        <dbReference type="EMBL" id="JAT20755.1"/>
    </source>
</evidence>
<dbReference type="AlphaFoldDB" id="A0A1B6LAS7"/>
<dbReference type="EMBL" id="GEBQ01019222">
    <property type="protein sequence ID" value="JAT20755.1"/>
    <property type="molecule type" value="Transcribed_RNA"/>
</dbReference>
<proteinExistence type="predicted"/>
<protein>
    <submittedName>
        <fullName evidence="3">Uncharacterized protein</fullName>
    </submittedName>
</protein>
<accession>A0A1B6LAS7</accession>
<feature type="signal peptide" evidence="2">
    <location>
        <begin position="1"/>
        <end position="19"/>
    </location>
</feature>
<feature type="chain" id="PRO_5008587245" evidence="2">
    <location>
        <begin position="20"/>
        <end position="106"/>
    </location>
</feature>
<sequence length="106" mass="11060">MIALHILLLLGCYCQVNDAHPFFTSKASIQTPQSVNVSTQKTHPMLDKIRQLKAAVMALFQKKMDELRIIAGGLPSIGAAMTQQASPQPSPAAAGGTPASASTTAG</sequence>
<evidence type="ECO:0000256" key="1">
    <source>
        <dbReference type="SAM" id="MobiDB-lite"/>
    </source>
</evidence>
<organism evidence="3">
    <name type="scientific">Graphocephala atropunctata</name>
    <dbReference type="NCBI Taxonomy" id="36148"/>
    <lineage>
        <taxon>Eukaryota</taxon>
        <taxon>Metazoa</taxon>
        <taxon>Ecdysozoa</taxon>
        <taxon>Arthropoda</taxon>
        <taxon>Hexapoda</taxon>
        <taxon>Insecta</taxon>
        <taxon>Pterygota</taxon>
        <taxon>Neoptera</taxon>
        <taxon>Paraneoptera</taxon>
        <taxon>Hemiptera</taxon>
        <taxon>Auchenorrhyncha</taxon>
        <taxon>Membracoidea</taxon>
        <taxon>Cicadellidae</taxon>
        <taxon>Cicadellinae</taxon>
        <taxon>Cicadellini</taxon>
        <taxon>Graphocephala</taxon>
    </lineage>
</organism>
<name>A0A1B6LAS7_9HEMI</name>
<reference evidence="3" key="1">
    <citation type="submission" date="2015-11" db="EMBL/GenBank/DDBJ databases">
        <title>De novo transcriptome assembly of four potential Pierce s Disease insect vectors from Arizona vineyards.</title>
        <authorList>
            <person name="Tassone E.E."/>
        </authorList>
    </citation>
    <scope>NUCLEOTIDE SEQUENCE</scope>
</reference>
<evidence type="ECO:0000256" key="2">
    <source>
        <dbReference type="SAM" id="SignalP"/>
    </source>
</evidence>
<keyword evidence="2" id="KW-0732">Signal</keyword>
<feature type="region of interest" description="Disordered" evidence="1">
    <location>
        <begin position="80"/>
        <end position="106"/>
    </location>
</feature>
<gene>
    <name evidence="3" type="ORF">g.20065</name>
</gene>